<dbReference type="Proteomes" id="UP000030665">
    <property type="component" value="Unassembled WGS sequence"/>
</dbReference>
<evidence type="ECO:0000256" key="2">
    <source>
        <dbReference type="SAM" id="Phobius"/>
    </source>
</evidence>
<protein>
    <submittedName>
        <fullName evidence="3">Uncharacterized protein</fullName>
    </submittedName>
</protein>
<feature type="transmembrane region" description="Helical" evidence="2">
    <location>
        <begin position="120"/>
        <end position="140"/>
    </location>
</feature>
<reference evidence="3" key="1">
    <citation type="submission" date="2014-01" db="EMBL/GenBank/DDBJ databases">
        <authorList>
            <person name="Aslett M."/>
        </authorList>
    </citation>
    <scope>NUCLEOTIDE SEQUENCE</scope>
</reference>
<reference evidence="3" key="2">
    <citation type="submission" date="2014-03" db="EMBL/GenBank/DDBJ databases">
        <title>The whipworm genome and dual-species transcriptomics of an intimate host-pathogen interaction.</title>
        <authorList>
            <person name="Foth B.J."/>
            <person name="Tsai I.J."/>
            <person name="Reid A.J."/>
            <person name="Bancroft A.J."/>
            <person name="Nichol S."/>
            <person name="Tracey A."/>
            <person name="Holroyd N."/>
            <person name="Cotton J.A."/>
            <person name="Stanley E.J."/>
            <person name="Zarowiecki M."/>
            <person name="Liu J.Z."/>
            <person name="Huckvale T."/>
            <person name="Cooper P.J."/>
            <person name="Grencis R.K."/>
            <person name="Berriman M."/>
        </authorList>
    </citation>
    <scope>NUCLEOTIDE SEQUENCE [LARGE SCALE GENOMIC DNA]</scope>
</reference>
<gene>
    <name evidence="3" type="ORF">TTRE_0000451501</name>
</gene>
<name>A0A077ZCB6_TRITR</name>
<evidence type="ECO:0000313" key="3">
    <source>
        <dbReference type="EMBL" id="CDW56240.1"/>
    </source>
</evidence>
<sequence>MRVSELITPVLSTVELLNGAKASNNSASTSTASEAALAVDSVYGTTDATFGTDGSDRPTLHHVSSSNASSTSALFSPGRVEQPMTTFKPAEKQGQPVADREPAKASSNPAVPWVFPRTSVIAGVSLALIIAVIAIVFYVFKCRRDSSASDSSEYKSITADAYDEKNSRSALLSGCFSNDTAGLRYGVDESTEVKNVKEWYV</sequence>
<proteinExistence type="predicted"/>
<keyword evidence="2" id="KW-0472">Membrane</keyword>
<keyword evidence="2" id="KW-0812">Transmembrane</keyword>
<feature type="region of interest" description="Disordered" evidence="1">
    <location>
        <begin position="53"/>
        <end position="75"/>
    </location>
</feature>
<accession>A0A077ZCB6</accession>
<evidence type="ECO:0000256" key="1">
    <source>
        <dbReference type="SAM" id="MobiDB-lite"/>
    </source>
</evidence>
<feature type="region of interest" description="Disordered" evidence="1">
    <location>
        <begin position="88"/>
        <end position="108"/>
    </location>
</feature>
<evidence type="ECO:0000313" key="4">
    <source>
        <dbReference type="Proteomes" id="UP000030665"/>
    </source>
</evidence>
<dbReference type="EMBL" id="HG806021">
    <property type="protein sequence ID" value="CDW56240.1"/>
    <property type="molecule type" value="Genomic_DNA"/>
</dbReference>
<keyword evidence="2" id="KW-1133">Transmembrane helix</keyword>
<organism evidence="3 4">
    <name type="scientific">Trichuris trichiura</name>
    <name type="common">Whipworm</name>
    <name type="synonym">Trichocephalus trichiurus</name>
    <dbReference type="NCBI Taxonomy" id="36087"/>
    <lineage>
        <taxon>Eukaryota</taxon>
        <taxon>Metazoa</taxon>
        <taxon>Ecdysozoa</taxon>
        <taxon>Nematoda</taxon>
        <taxon>Enoplea</taxon>
        <taxon>Dorylaimia</taxon>
        <taxon>Trichinellida</taxon>
        <taxon>Trichuridae</taxon>
        <taxon>Trichuris</taxon>
    </lineage>
</organism>
<feature type="compositionally biased region" description="Low complexity" evidence="1">
    <location>
        <begin position="64"/>
        <end position="75"/>
    </location>
</feature>
<keyword evidence="4" id="KW-1185">Reference proteome</keyword>
<dbReference type="AlphaFoldDB" id="A0A077ZCB6"/>